<accession>A0A1I0GHV7</accession>
<protein>
    <submittedName>
        <fullName evidence="1">Uncharacterized protein</fullName>
    </submittedName>
</protein>
<organism evidence="1 2">
    <name type="scientific">Salinibacillus kushneri</name>
    <dbReference type="NCBI Taxonomy" id="237682"/>
    <lineage>
        <taxon>Bacteria</taxon>
        <taxon>Bacillati</taxon>
        <taxon>Bacillota</taxon>
        <taxon>Bacilli</taxon>
        <taxon>Bacillales</taxon>
        <taxon>Bacillaceae</taxon>
        <taxon>Salinibacillus</taxon>
    </lineage>
</organism>
<proteinExistence type="predicted"/>
<dbReference type="AlphaFoldDB" id="A0A1I0GHV7"/>
<sequence>MLIHQCYQNSELTYWLFCSVFKVQSPSLSKRPINYIKLPTGCQ</sequence>
<dbReference type="Proteomes" id="UP000199095">
    <property type="component" value="Unassembled WGS sequence"/>
</dbReference>
<dbReference type="EMBL" id="FOHJ01000007">
    <property type="protein sequence ID" value="SET70475.1"/>
    <property type="molecule type" value="Genomic_DNA"/>
</dbReference>
<evidence type="ECO:0000313" key="2">
    <source>
        <dbReference type="Proteomes" id="UP000199095"/>
    </source>
</evidence>
<reference evidence="2" key="1">
    <citation type="submission" date="2016-10" db="EMBL/GenBank/DDBJ databases">
        <authorList>
            <person name="Varghese N."/>
            <person name="Submissions S."/>
        </authorList>
    </citation>
    <scope>NUCLEOTIDE SEQUENCE [LARGE SCALE GENOMIC DNA]</scope>
    <source>
        <strain evidence="2">CGMCC 1.3566</strain>
    </source>
</reference>
<evidence type="ECO:0000313" key="1">
    <source>
        <dbReference type="EMBL" id="SET70475.1"/>
    </source>
</evidence>
<name>A0A1I0GHV7_9BACI</name>
<keyword evidence="2" id="KW-1185">Reference proteome</keyword>
<gene>
    <name evidence="1" type="ORF">SAMN05421676_1071</name>
</gene>